<keyword evidence="1" id="KW-0812">Transmembrane</keyword>
<dbReference type="EMBL" id="GBRH01263739">
    <property type="protein sequence ID" value="JAD34156.1"/>
    <property type="molecule type" value="Transcribed_RNA"/>
</dbReference>
<reference evidence="2" key="1">
    <citation type="submission" date="2014-09" db="EMBL/GenBank/DDBJ databases">
        <authorList>
            <person name="Magalhaes I.L.F."/>
            <person name="Oliveira U."/>
            <person name="Santos F.R."/>
            <person name="Vidigal T.H.D.A."/>
            <person name="Brescovit A.D."/>
            <person name="Santos A.J."/>
        </authorList>
    </citation>
    <scope>NUCLEOTIDE SEQUENCE</scope>
    <source>
        <tissue evidence="2">Shoot tissue taken approximately 20 cm above the soil surface</tissue>
    </source>
</reference>
<evidence type="ECO:0000313" key="2">
    <source>
        <dbReference type="EMBL" id="JAD34156.1"/>
    </source>
</evidence>
<evidence type="ECO:0000256" key="1">
    <source>
        <dbReference type="SAM" id="Phobius"/>
    </source>
</evidence>
<name>A0A0A8Z5U3_ARUDO</name>
<dbReference type="AlphaFoldDB" id="A0A0A8Z5U3"/>
<keyword evidence="1" id="KW-0472">Membrane</keyword>
<keyword evidence="1" id="KW-1133">Transmembrane helix</keyword>
<protein>
    <submittedName>
        <fullName evidence="2">Uncharacterized protein</fullName>
    </submittedName>
</protein>
<proteinExistence type="predicted"/>
<organism evidence="2">
    <name type="scientific">Arundo donax</name>
    <name type="common">Giant reed</name>
    <name type="synonym">Donax arundinaceus</name>
    <dbReference type="NCBI Taxonomy" id="35708"/>
    <lineage>
        <taxon>Eukaryota</taxon>
        <taxon>Viridiplantae</taxon>
        <taxon>Streptophyta</taxon>
        <taxon>Embryophyta</taxon>
        <taxon>Tracheophyta</taxon>
        <taxon>Spermatophyta</taxon>
        <taxon>Magnoliopsida</taxon>
        <taxon>Liliopsida</taxon>
        <taxon>Poales</taxon>
        <taxon>Poaceae</taxon>
        <taxon>PACMAD clade</taxon>
        <taxon>Arundinoideae</taxon>
        <taxon>Arundineae</taxon>
        <taxon>Arundo</taxon>
    </lineage>
</organism>
<accession>A0A0A8Z5U3</accession>
<feature type="transmembrane region" description="Helical" evidence="1">
    <location>
        <begin position="50"/>
        <end position="73"/>
    </location>
</feature>
<sequence>MDYSKNLLNVFNFLASSEIRLEGEDIHSCIGIGLRLSYIFQTCCSMLIHLLTYFCAVQGYLSVLSFLVIQHAWLTVLHGTSP</sequence>
<reference evidence="2" key="2">
    <citation type="journal article" date="2015" name="Data Brief">
        <title>Shoot transcriptome of the giant reed, Arundo donax.</title>
        <authorList>
            <person name="Barrero R.A."/>
            <person name="Guerrero F.D."/>
            <person name="Moolhuijzen P."/>
            <person name="Goolsby J.A."/>
            <person name="Tidwell J."/>
            <person name="Bellgard S.E."/>
            <person name="Bellgard M.I."/>
        </authorList>
    </citation>
    <scope>NUCLEOTIDE SEQUENCE</scope>
    <source>
        <tissue evidence="2">Shoot tissue taken approximately 20 cm above the soil surface</tissue>
    </source>
</reference>